<name>A0AAV4QDX1_CAEEX</name>
<dbReference type="Proteomes" id="UP001054945">
    <property type="component" value="Unassembled WGS sequence"/>
</dbReference>
<proteinExistence type="predicted"/>
<comment type="caution">
    <text evidence="1">The sequence shown here is derived from an EMBL/GenBank/DDBJ whole genome shotgun (WGS) entry which is preliminary data.</text>
</comment>
<dbReference type="AlphaFoldDB" id="A0AAV4QDX1"/>
<dbReference type="EMBL" id="BPLR01005945">
    <property type="protein sequence ID" value="GIY06296.1"/>
    <property type="molecule type" value="Genomic_DNA"/>
</dbReference>
<reference evidence="1 2" key="1">
    <citation type="submission" date="2021-06" db="EMBL/GenBank/DDBJ databases">
        <title>Caerostris extrusa draft genome.</title>
        <authorList>
            <person name="Kono N."/>
            <person name="Arakawa K."/>
        </authorList>
    </citation>
    <scope>NUCLEOTIDE SEQUENCE [LARGE SCALE GENOMIC DNA]</scope>
</reference>
<sequence>MLLKIKWTQRMKNDEKMVIQECNRSHKRMIECMQWIKDDERTMIQFLLLRCSFLTLKTNKQRRGLRQRIFNWKSDFTMDMDGFYIKQCSNG</sequence>
<organism evidence="1 2">
    <name type="scientific">Caerostris extrusa</name>
    <name type="common">Bark spider</name>
    <name type="synonym">Caerostris bankana</name>
    <dbReference type="NCBI Taxonomy" id="172846"/>
    <lineage>
        <taxon>Eukaryota</taxon>
        <taxon>Metazoa</taxon>
        <taxon>Ecdysozoa</taxon>
        <taxon>Arthropoda</taxon>
        <taxon>Chelicerata</taxon>
        <taxon>Arachnida</taxon>
        <taxon>Araneae</taxon>
        <taxon>Araneomorphae</taxon>
        <taxon>Entelegynae</taxon>
        <taxon>Araneoidea</taxon>
        <taxon>Araneidae</taxon>
        <taxon>Caerostris</taxon>
    </lineage>
</organism>
<accession>A0AAV4QDX1</accession>
<evidence type="ECO:0000313" key="2">
    <source>
        <dbReference type="Proteomes" id="UP001054945"/>
    </source>
</evidence>
<protein>
    <submittedName>
        <fullName evidence="1">Uncharacterized protein</fullName>
    </submittedName>
</protein>
<gene>
    <name evidence="1" type="ORF">CEXT_567151</name>
</gene>
<keyword evidence="2" id="KW-1185">Reference proteome</keyword>
<evidence type="ECO:0000313" key="1">
    <source>
        <dbReference type="EMBL" id="GIY06296.1"/>
    </source>
</evidence>